<dbReference type="AlphaFoldDB" id="A0A0C4YBQ1"/>
<reference evidence="1 2" key="1">
    <citation type="journal article" date="2015" name="Genome Announc.">
        <title>Complete Genome Sequence of Cupriavidus basilensis 4G11, Isolated from the Oak Ridge Field Research Center Site.</title>
        <authorList>
            <person name="Ray J."/>
            <person name="Waters R.J."/>
            <person name="Skerker J.M."/>
            <person name="Kuehl J.V."/>
            <person name="Price M.N."/>
            <person name="Huang J."/>
            <person name="Chakraborty R."/>
            <person name="Arkin A.P."/>
            <person name="Deutschbauer A."/>
        </authorList>
    </citation>
    <scope>NUCLEOTIDE SEQUENCE [LARGE SCALE GENOMIC DNA]</scope>
    <source>
        <strain evidence="1">4G11</strain>
    </source>
</reference>
<dbReference type="EMBL" id="CP010536">
    <property type="protein sequence ID" value="AJG20353.1"/>
    <property type="molecule type" value="Genomic_DNA"/>
</dbReference>
<gene>
    <name evidence="1" type="ORF">RR42_m2981</name>
</gene>
<proteinExistence type="predicted"/>
<dbReference type="Proteomes" id="UP000031843">
    <property type="component" value="Chromosome main"/>
</dbReference>
<evidence type="ECO:0000313" key="2">
    <source>
        <dbReference type="Proteomes" id="UP000031843"/>
    </source>
</evidence>
<protein>
    <submittedName>
        <fullName evidence="1">Uncharacterized protein</fullName>
    </submittedName>
</protein>
<evidence type="ECO:0000313" key="1">
    <source>
        <dbReference type="EMBL" id="AJG20353.1"/>
    </source>
</evidence>
<keyword evidence="2" id="KW-1185">Reference proteome</keyword>
<sequence length="58" mass="5681">MLDRLQALQDPDGGFAVLTDFARHGVACLVGFSASLGGGAVAARQPGGPGSLHCNGSG</sequence>
<organism evidence="1 2">
    <name type="scientific">Cupriavidus basilensis</name>
    <dbReference type="NCBI Taxonomy" id="68895"/>
    <lineage>
        <taxon>Bacteria</taxon>
        <taxon>Pseudomonadati</taxon>
        <taxon>Pseudomonadota</taxon>
        <taxon>Betaproteobacteria</taxon>
        <taxon>Burkholderiales</taxon>
        <taxon>Burkholderiaceae</taxon>
        <taxon>Cupriavidus</taxon>
    </lineage>
</organism>
<dbReference type="STRING" id="68895.RR42_m2981"/>
<accession>A0A0C4YBQ1</accession>
<name>A0A0C4YBQ1_9BURK</name>
<dbReference type="KEGG" id="cbw:RR42_m2981"/>